<keyword evidence="1" id="KW-0677">Repeat</keyword>
<dbReference type="InterPro" id="IPR018247">
    <property type="entry name" value="EF_Hand_1_Ca_BS"/>
</dbReference>
<dbReference type="InParanoid" id="H2XR23"/>
<sequence length="148" mass="16541">MEDHLPADLVTEYKDAFRMLDRGNHGAISIRDIATVLLSINIQLSEEELRTAVKHATDDNDVIAYDDFLAVMATVVTDCVSDEEVKLIFNQFDKDGDGFISPNELRELLSQLGDNVTDQDLEDMMLVADQDGDGRVSLTEFIQVMTSQ</sequence>
<proteinExistence type="predicted"/>
<evidence type="ECO:0000259" key="3">
    <source>
        <dbReference type="PROSITE" id="PS50222"/>
    </source>
</evidence>
<dbReference type="HOGENOM" id="CLU_061288_2_0_1"/>
<dbReference type="Ensembl" id="ENSCINT00000035997.1">
    <property type="protein sequence ID" value="ENSCINP00000032107.1"/>
    <property type="gene ID" value="ENSCING00000018160.1"/>
</dbReference>
<dbReference type="GO" id="GO:0005737">
    <property type="term" value="C:cytoplasm"/>
    <property type="evidence" value="ECO:0000318"/>
    <property type="project" value="GO_Central"/>
</dbReference>
<gene>
    <name evidence="4" type="primary">LOC100177996</name>
</gene>
<dbReference type="AlphaFoldDB" id="H2XR23"/>
<dbReference type="STRING" id="7719.ENSCINP00000032107"/>
<dbReference type="Proteomes" id="UP000008144">
    <property type="component" value="Unassembled WGS sequence"/>
</dbReference>
<dbReference type="PANTHER" id="PTHR23048:SF0">
    <property type="entry name" value="CALMODULIN LIKE 3"/>
    <property type="match status" value="1"/>
</dbReference>
<dbReference type="InterPro" id="IPR002048">
    <property type="entry name" value="EF_hand_dom"/>
</dbReference>
<keyword evidence="5" id="KW-1185">Reference proteome</keyword>
<dbReference type="OMA" id="MLHVIND"/>
<dbReference type="PANTHER" id="PTHR23048">
    <property type="entry name" value="MYOSIN LIGHT CHAIN 1, 3"/>
    <property type="match status" value="1"/>
</dbReference>
<feature type="domain" description="EF-hand" evidence="3">
    <location>
        <begin position="80"/>
        <end position="115"/>
    </location>
</feature>
<evidence type="ECO:0000256" key="2">
    <source>
        <dbReference type="ARBA" id="ARBA00022837"/>
    </source>
</evidence>
<dbReference type="GO" id="GO:0005509">
    <property type="term" value="F:calcium ion binding"/>
    <property type="evidence" value="ECO:0000318"/>
    <property type="project" value="GO_Central"/>
</dbReference>
<dbReference type="GO" id="GO:0030234">
    <property type="term" value="F:enzyme regulator activity"/>
    <property type="evidence" value="ECO:0000318"/>
    <property type="project" value="GO_Central"/>
</dbReference>
<keyword evidence="2" id="KW-0106">Calcium</keyword>
<dbReference type="InterPro" id="IPR011992">
    <property type="entry name" value="EF-hand-dom_pair"/>
</dbReference>
<dbReference type="Pfam" id="PF13499">
    <property type="entry name" value="EF-hand_7"/>
    <property type="match status" value="2"/>
</dbReference>
<dbReference type="PROSITE" id="PS50222">
    <property type="entry name" value="EF_HAND_2"/>
    <property type="match status" value="2"/>
</dbReference>
<dbReference type="Gene3D" id="1.10.238.10">
    <property type="entry name" value="EF-hand"/>
    <property type="match status" value="2"/>
</dbReference>
<dbReference type="SUPFAM" id="SSF47473">
    <property type="entry name" value="EF-hand"/>
    <property type="match status" value="1"/>
</dbReference>
<dbReference type="GO" id="GO:0000226">
    <property type="term" value="P:microtubule cytoskeleton organization"/>
    <property type="evidence" value="ECO:0000318"/>
    <property type="project" value="GO_Central"/>
</dbReference>
<reference evidence="5" key="1">
    <citation type="journal article" date="2002" name="Science">
        <title>The draft genome of Ciona intestinalis: insights into chordate and vertebrate origins.</title>
        <authorList>
            <person name="Dehal P."/>
            <person name="Satou Y."/>
            <person name="Campbell R.K."/>
            <person name="Chapman J."/>
            <person name="Degnan B."/>
            <person name="De Tomaso A."/>
            <person name="Davidson B."/>
            <person name="Di Gregorio A."/>
            <person name="Gelpke M."/>
            <person name="Goodstein D.M."/>
            <person name="Harafuji N."/>
            <person name="Hastings K.E."/>
            <person name="Ho I."/>
            <person name="Hotta K."/>
            <person name="Huang W."/>
            <person name="Kawashima T."/>
            <person name="Lemaire P."/>
            <person name="Martinez D."/>
            <person name="Meinertzhagen I.A."/>
            <person name="Necula S."/>
            <person name="Nonaka M."/>
            <person name="Putnam N."/>
            <person name="Rash S."/>
            <person name="Saiga H."/>
            <person name="Satake M."/>
            <person name="Terry A."/>
            <person name="Yamada L."/>
            <person name="Wang H.G."/>
            <person name="Awazu S."/>
            <person name="Azumi K."/>
            <person name="Boore J."/>
            <person name="Branno M."/>
            <person name="Chin-Bow S."/>
            <person name="DeSantis R."/>
            <person name="Doyle S."/>
            <person name="Francino P."/>
            <person name="Keys D.N."/>
            <person name="Haga S."/>
            <person name="Hayashi H."/>
            <person name="Hino K."/>
            <person name="Imai K.S."/>
            <person name="Inaba K."/>
            <person name="Kano S."/>
            <person name="Kobayashi K."/>
            <person name="Kobayashi M."/>
            <person name="Lee B.I."/>
            <person name="Makabe K.W."/>
            <person name="Manohar C."/>
            <person name="Matassi G."/>
            <person name="Medina M."/>
            <person name="Mochizuki Y."/>
            <person name="Mount S."/>
            <person name="Morishita T."/>
            <person name="Miura S."/>
            <person name="Nakayama A."/>
            <person name="Nishizaka S."/>
            <person name="Nomoto H."/>
            <person name="Ohta F."/>
            <person name="Oishi K."/>
            <person name="Rigoutsos I."/>
            <person name="Sano M."/>
            <person name="Sasaki A."/>
            <person name="Sasakura Y."/>
            <person name="Shoguchi E."/>
            <person name="Shin-i T."/>
            <person name="Spagnuolo A."/>
            <person name="Stainier D."/>
            <person name="Suzuki M.M."/>
            <person name="Tassy O."/>
            <person name="Takatori N."/>
            <person name="Tokuoka M."/>
            <person name="Yagi K."/>
            <person name="Yoshizaki F."/>
            <person name="Wada S."/>
            <person name="Zhang C."/>
            <person name="Hyatt P.D."/>
            <person name="Larimer F."/>
            <person name="Detter C."/>
            <person name="Doggett N."/>
            <person name="Glavina T."/>
            <person name="Hawkins T."/>
            <person name="Richardson P."/>
            <person name="Lucas S."/>
            <person name="Kohara Y."/>
            <person name="Levine M."/>
            <person name="Satoh N."/>
            <person name="Rokhsar D.S."/>
        </authorList>
    </citation>
    <scope>NUCLEOTIDE SEQUENCE [LARGE SCALE GENOMIC DNA]</scope>
</reference>
<dbReference type="InterPro" id="IPR050230">
    <property type="entry name" value="CALM/Myosin/TropC-like"/>
</dbReference>
<dbReference type="SMART" id="SM00054">
    <property type="entry name" value="EFh"/>
    <property type="match status" value="3"/>
</dbReference>
<protein>
    <submittedName>
        <fullName evidence="4">Calcium-binding protein LPS1-beta-like</fullName>
    </submittedName>
</protein>
<dbReference type="PROSITE" id="PS00018">
    <property type="entry name" value="EF_HAND_1"/>
    <property type="match status" value="2"/>
</dbReference>
<name>H2XR23_CIOIN</name>
<reference evidence="4" key="2">
    <citation type="submission" date="2025-08" db="UniProtKB">
        <authorList>
            <consortium name="Ensembl"/>
        </authorList>
    </citation>
    <scope>IDENTIFICATION</scope>
</reference>
<evidence type="ECO:0000256" key="1">
    <source>
        <dbReference type="ARBA" id="ARBA00022737"/>
    </source>
</evidence>
<evidence type="ECO:0000313" key="4">
    <source>
        <dbReference type="Ensembl" id="ENSCINP00000032107.1"/>
    </source>
</evidence>
<accession>H2XR23</accession>
<dbReference type="CDD" id="cd00051">
    <property type="entry name" value="EFh"/>
    <property type="match status" value="1"/>
</dbReference>
<evidence type="ECO:0000313" key="5">
    <source>
        <dbReference type="Proteomes" id="UP000008144"/>
    </source>
</evidence>
<dbReference type="FunFam" id="1.10.238.10:FF:000003">
    <property type="entry name" value="Calmodulin A"/>
    <property type="match status" value="1"/>
</dbReference>
<dbReference type="GeneTree" id="ENSGT01050000245252"/>
<organism evidence="4 5">
    <name type="scientific">Ciona intestinalis</name>
    <name type="common">Transparent sea squirt</name>
    <name type="synonym">Ascidia intestinalis</name>
    <dbReference type="NCBI Taxonomy" id="7719"/>
    <lineage>
        <taxon>Eukaryota</taxon>
        <taxon>Metazoa</taxon>
        <taxon>Chordata</taxon>
        <taxon>Tunicata</taxon>
        <taxon>Ascidiacea</taxon>
        <taxon>Phlebobranchia</taxon>
        <taxon>Cionidae</taxon>
        <taxon>Ciona</taxon>
    </lineage>
</organism>
<reference evidence="4" key="3">
    <citation type="submission" date="2025-09" db="UniProtKB">
        <authorList>
            <consortium name="Ensembl"/>
        </authorList>
    </citation>
    <scope>IDENTIFICATION</scope>
</reference>
<feature type="domain" description="EF-hand" evidence="3">
    <location>
        <begin position="116"/>
        <end position="148"/>
    </location>
</feature>